<organism evidence="1 2">
    <name type="scientific">Candidatus Rhabdochlamydia oedothoracis</name>
    <dbReference type="NCBI Taxonomy" id="2720720"/>
    <lineage>
        <taxon>Bacteria</taxon>
        <taxon>Pseudomonadati</taxon>
        <taxon>Chlamydiota</taxon>
        <taxon>Chlamydiia</taxon>
        <taxon>Parachlamydiales</taxon>
        <taxon>Candidatus Rhabdochlamydiaceae</taxon>
        <taxon>Candidatus Rhabdochlamydia</taxon>
    </lineage>
</organism>
<evidence type="ECO:0008006" key="3">
    <source>
        <dbReference type="Google" id="ProtNLM"/>
    </source>
</evidence>
<evidence type="ECO:0000313" key="1">
    <source>
        <dbReference type="EMBL" id="QYF48976.1"/>
    </source>
</evidence>
<dbReference type="Proteomes" id="UP000826014">
    <property type="component" value="Chromosome"/>
</dbReference>
<protein>
    <recommendedName>
        <fullName evidence="3">DUF4116 domain-containing protein</fullName>
    </recommendedName>
</protein>
<gene>
    <name evidence="1" type="ORF">RHABOEDO_001225</name>
</gene>
<reference evidence="1 2" key="1">
    <citation type="journal article" date="2022" name="bioRxiv">
        <title>Ecology and evolution of chlamydial symbionts of arthropods.</title>
        <authorList>
            <person name="Halter T."/>
            <person name="Koestlbacher S."/>
            <person name="Collingro A."/>
            <person name="Sixt B.S."/>
            <person name="Toenshoff E.R."/>
            <person name="Hendrickx F."/>
            <person name="Kostanjsek R."/>
            <person name="Horn M."/>
        </authorList>
    </citation>
    <scope>NUCLEOTIDE SEQUENCE [LARGE SCALE GENOMIC DNA]</scope>
    <source>
        <strain evidence="1">W744xW776</strain>
    </source>
</reference>
<accession>A0ABX8V2A0</accession>
<dbReference type="EMBL" id="CP075587">
    <property type="protein sequence ID" value="QYF48976.1"/>
    <property type="molecule type" value="Genomic_DNA"/>
</dbReference>
<dbReference type="RefSeq" id="WP_220017480.1">
    <property type="nucleotide sequence ID" value="NZ_CP075587.1"/>
</dbReference>
<proteinExistence type="predicted"/>
<evidence type="ECO:0000313" key="2">
    <source>
        <dbReference type="Proteomes" id="UP000826014"/>
    </source>
</evidence>
<sequence length="757" mass="86608">MKSNIFSNCLIYIDLNAHYVPVLGTTVALCGILEKYMILPAFNKETINANRYLSHISNKSLSIFLLESIPVLGSVFIYLGTRKPNSLLVAIPGLLQRLPNLQKDKEVILKMVNNRSWEAIKYAHPDLQKDQEVLTKVLDSAPWEKVKHLLPHKIITDKKLMLKALRCISPEIITDKKRILKALEVSWEAIKYAHPDLQKDQEVLTKVLDSAPWERVKHLLPHEIITDKNLMLKALRCISPEIITDKKRILKALEVSWEAIKYAHPDLQKDQEILTKVLDSAPWERVKHLLPHGIITDKECALKALNRSWEAVKYISTDVFCKDVEVLNKILDEAPWERVKHLLPHGIITDKECALKALNRSWEAVKYISTDVFCKDVEVLNKVLDEAPWEVIRDLLFSRVIPGGKNSALKALNRSWEAVKYIRNQVLLSNEEFALEAIKIHPLVLPYISKNLISDDRFLHSVVVQKPLAKTSSGEMAIASMINLNGLHLAPPLLSCPKDVQCNLRDFLTEFDKNIIDKSIYRDAGNLQQLYSQRDDLENLCNKVQNTSNDLLFIQLSLLLKNIIYQWKTGKGLEKKDQNLRALADAASKCTPTWLEVATRIYSELDGSGTPEAELLTLVQKYKEETILQFTQVNGRHWHSLNYIRKKYGTDLGLNTTLARHDMYTDNFPSSLTKWQIKALWDACSLLESVHTALSTQEYSIPLYDFLKQITEKNHLAKDKDSIVGYVSDNFYNEDYTLNLHAVHVMLIDIGVLEKVV</sequence>
<name>A0ABX8V2A0_9BACT</name>
<keyword evidence="2" id="KW-1185">Reference proteome</keyword>